<evidence type="ECO:0000313" key="5">
    <source>
        <dbReference type="EMBL" id="PWT27455.1"/>
    </source>
</evidence>
<dbReference type="GO" id="GO:0015768">
    <property type="term" value="P:maltose transport"/>
    <property type="evidence" value="ECO:0007669"/>
    <property type="project" value="TreeGrafter"/>
</dbReference>
<comment type="similarity">
    <text evidence="1">Belongs to the bacterial solute-binding protein 1 family.</text>
</comment>
<dbReference type="SUPFAM" id="SSF53850">
    <property type="entry name" value="Periplasmic binding protein-like II"/>
    <property type="match status" value="1"/>
</dbReference>
<keyword evidence="3" id="KW-0732">Signal</keyword>
<keyword evidence="2" id="KW-0813">Transport</keyword>
<dbReference type="Proteomes" id="UP000245488">
    <property type="component" value="Chromosome"/>
</dbReference>
<dbReference type="Gene3D" id="3.40.190.10">
    <property type="entry name" value="Periplasmic binding protein-like II"/>
    <property type="match status" value="3"/>
</dbReference>
<evidence type="ECO:0000256" key="1">
    <source>
        <dbReference type="ARBA" id="ARBA00008520"/>
    </source>
</evidence>
<sequence length="504" mass="56561">MLGDFLMNKKKRLLSVIMAVCVLFATMFAAVYGGSVLADENSSFFATKKTTIRLWYDDDALTDYLLQLSVTYNDTHKYTRLEPTLVSALEYLENISAASAAGEMYPDLYILTNDSLEKAYLAGLALPVTSDTLSDTQYPSAALKSVTYDGKYIAYPYYFETSTLIYNKTYLENAARDSLENEYYMENVEDPQQDADTQESDSASFEGSVEISDDQVEQRVDEMIPDTITDIIGFAETYNAPAEVEAVFKWDVSDIFYNYFFVGNYINIGGDAGDNSQFIDVYNEDAIRCMDLYQQLNQFFAIDSKGSSYEEIIQDFIGGKIVFTLATTDALDTIAKAQEAGECPYEYGVVTMPSLTDDIGTRTMSVTRCIVVNGYSEHSKEASEAAEYICGRYDDTLYEMTGKVSANKNVQHSESGIKGFMEAYEGSVPMPKMIATSNFWMQLEISFEEIWEGADPNETLRKVSSQVKTQVSGSEQTIEESPIDFTNDVTWTQAQEYYDEGMTE</sequence>
<dbReference type="AlphaFoldDB" id="A0A317G0G9"/>
<dbReference type="InterPro" id="IPR006059">
    <property type="entry name" value="SBP"/>
</dbReference>
<dbReference type="GO" id="GO:0042956">
    <property type="term" value="P:maltodextrin transmembrane transport"/>
    <property type="evidence" value="ECO:0007669"/>
    <property type="project" value="TreeGrafter"/>
</dbReference>
<dbReference type="Pfam" id="PF13416">
    <property type="entry name" value="SBP_bac_8"/>
    <property type="match status" value="1"/>
</dbReference>
<comment type="caution">
    <text evidence="5">The sequence shown here is derived from an EMBL/GenBank/DDBJ whole genome shotgun (WGS) entry which is preliminary data.</text>
</comment>
<reference evidence="5 6" key="1">
    <citation type="submission" date="2017-09" db="EMBL/GenBank/DDBJ databases">
        <title>High-quality draft genome sequence of Butyrivibrio fibrisolvens INBov1, isolated from cow rumen.</title>
        <authorList>
            <person name="Rodriguez Hernaez J."/>
            <person name="Rivarola M."/>
            <person name="Paniego N."/>
            <person name="Cravero S."/>
            <person name="Ceron Cucchi M."/>
            <person name="Martinez M.C."/>
        </authorList>
    </citation>
    <scope>NUCLEOTIDE SEQUENCE [LARGE SCALE GENOMIC DNA]</scope>
    <source>
        <strain evidence="5 6">INBov1</strain>
    </source>
</reference>
<dbReference type="GO" id="GO:1901982">
    <property type="term" value="F:maltose binding"/>
    <property type="evidence" value="ECO:0007669"/>
    <property type="project" value="TreeGrafter"/>
</dbReference>
<evidence type="ECO:0000256" key="4">
    <source>
        <dbReference type="SAM" id="MobiDB-lite"/>
    </source>
</evidence>
<gene>
    <name evidence="5" type="ORF">CPT75_10280</name>
</gene>
<proteinExistence type="inferred from homology"/>
<organism evidence="5 6">
    <name type="scientific">Butyrivibrio fibrisolvens</name>
    <dbReference type="NCBI Taxonomy" id="831"/>
    <lineage>
        <taxon>Bacteria</taxon>
        <taxon>Bacillati</taxon>
        <taxon>Bacillota</taxon>
        <taxon>Clostridia</taxon>
        <taxon>Lachnospirales</taxon>
        <taxon>Lachnospiraceae</taxon>
        <taxon>Butyrivibrio</taxon>
    </lineage>
</organism>
<dbReference type="GO" id="GO:0055052">
    <property type="term" value="C:ATP-binding cassette (ABC) transporter complex, substrate-binding subunit-containing"/>
    <property type="evidence" value="ECO:0007669"/>
    <property type="project" value="TreeGrafter"/>
</dbReference>
<accession>A0A317G0G9</accession>
<evidence type="ECO:0000256" key="3">
    <source>
        <dbReference type="ARBA" id="ARBA00022729"/>
    </source>
</evidence>
<evidence type="ECO:0000256" key="2">
    <source>
        <dbReference type="ARBA" id="ARBA00022448"/>
    </source>
</evidence>
<name>A0A317G0G9_BUTFI</name>
<dbReference type="PANTHER" id="PTHR30061">
    <property type="entry name" value="MALTOSE-BINDING PERIPLASMIC PROTEIN"/>
    <property type="match status" value="1"/>
</dbReference>
<feature type="region of interest" description="Disordered" evidence="4">
    <location>
        <begin position="191"/>
        <end position="211"/>
    </location>
</feature>
<dbReference type="PANTHER" id="PTHR30061:SF50">
    <property type="entry name" value="MALTOSE_MALTODEXTRIN-BINDING PERIPLASMIC PROTEIN"/>
    <property type="match status" value="1"/>
</dbReference>
<protein>
    <submittedName>
        <fullName evidence="5">Sugar ABC transporter substrate-binding protein</fullName>
    </submittedName>
</protein>
<dbReference type="EMBL" id="NXNG01000001">
    <property type="protein sequence ID" value="PWT27455.1"/>
    <property type="molecule type" value="Genomic_DNA"/>
</dbReference>
<evidence type="ECO:0000313" key="6">
    <source>
        <dbReference type="Proteomes" id="UP000245488"/>
    </source>
</evidence>
<keyword evidence="6" id="KW-1185">Reference proteome</keyword>